<protein>
    <submittedName>
        <fullName evidence="1">Uncharacterized protein</fullName>
    </submittedName>
</protein>
<reference evidence="1 2" key="1">
    <citation type="submission" date="2013-01" db="EMBL/GenBank/DDBJ databases">
        <authorList>
            <person name="Harkins D.M."/>
            <person name="Durkin A.S."/>
            <person name="Brinkac L.M."/>
            <person name="Haft D.H."/>
            <person name="Selengut J.D."/>
            <person name="Sanka R."/>
            <person name="DePew J."/>
            <person name="Purushe J."/>
            <person name="Tulsiani S.M."/>
            <person name="Graham G.C."/>
            <person name="Burns M.-A."/>
            <person name="Dohnt M.F."/>
            <person name="Smythe L.D."/>
            <person name="McKay D.B."/>
            <person name="Craig S.B."/>
            <person name="Vinetz J.M."/>
            <person name="Sutton G.G."/>
            <person name="Nierman W.C."/>
            <person name="Fouts D.E."/>
        </authorList>
    </citation>
    <scope>NUCLEOTIDE SEQUENCE [LARGE SCALE GENOMIC DNA]</scope>
    <source>
        <strain evidence="1 2">LT2116</strain>
    </source>
</reference>
<dbReference type="Proteomes" id="UP000011770">
    <property type="component" value="Unassembled WGS sequence"/>
</dbReference>
<evidence type="ECO:0000313" key="1">
    <source>
        <dbReference type="EMBL" id="EMF81206.1"/>
    </source>
</evidence>
<accession>M3GWD6</accession>
<gene>
    <name evidence="1" type="ORF">LEP1GSC188_2725</name>
</gene>
<name>M3GWD6_9LEPT</name>
<evidence type="ECO:0000313" key="2">
    <source>
        <dbReference type="Proteomes" id="UP000011770"/>
    </source>
</evidence>
<dbReference type="AlphaFoldDB" id="M3GWD6"/>
<comment type="caution">
    <text evidence="1">The sequence shown here is derived from an EMBL/GenBank/DDBJ whole genome shotgun (WGS) entry which is preliminary data.</text>
</comment>
<proteinExistence type="predicted"/>
<organism evidence="1 2">
    <name type="scientific">Leptospira weilii serovar Topaz str. LT2116</name>
    <dbReference type="NCBI Taxonomy" id="1088540"/>
    <lineage>
        <taxon>Bacteria</taxon>
        <taxon>Pseudomonadati</taxon>
        <taxon>Spirochaetota</taxon>
        <taxon>Spirochaetia</taxon>
        <taxon>Leptospirales</taxon>
        <taxon>Leptospiraceae</taxon>
        <taxon>Leptospira</taxon>
    </lineage>
</organism>
<sequence length="156" mass="18287">MSKIVDDYYTLKDAGDNIQKQTIEFNDLFKKIFKKLEDRSVPRWVEFGVALSRFTPIEQDKIVDFIEKLKVQVANNWHSKDLKNMLIYAPPKGSEYGLAYILYNHETFHRRKEFIDSASAHVFEQSHVKYGLVIVKNIDIEESSYDFIGIFNAKKS</sequence>
<dbReference type="EMBL" id="AHOR02000037">
    <property type="protein sequence ID" value="EMF81206.1"/>
    <property type="molecule type" value="Genomic_DNA"/>
</dbReference>